<accession>A0ABD1EWQ4</accession>
<gene>
    <name evidence="1" type="ORF">ABEB36_005017</name>
</gene>
<keyword evidence="2" id="KW-1185">Reference proteome</keyword>
<dbReference type="Proteomes" id="UP001566132">
    <property type="component" value="Unassembled WGS sequence"/>
</dbReference>
<evidence type="ECO:0000313" key="2">
    <source>
        <dbReference type="Proteomes" id="UP001566132"/>
    </source>
</evidence>
<protein>
    <submittedName>
        <fullName evidence="1">Uncharacterized protein</fullName>
    </submittedName>
</protein>
<name>A0ABD1EWQ4_HYPHA</name>
<sequence>MDKNFHPGLIAMVQRAETPDVSLTTTGRIFRGDKAEVKVIDEATENQFCSRTSPRSLEFSVHFDYGIATSSFSTKLLANLIALENIQKY</sequence>
<proteinExistence type="predicted"/>
<reference evidence="1 2" key="1">
    <citation type="submission" date="2024-05" db="EMBL/GenBank/DDBJ databases">
        <title>Genetic variation in Jamaican populations of the coffee berry borer (Hypothenemus hampei).</title>
        <authorList>
            <person name="Errbii M."/>
            <person name="Myrie A."/>
        </authorList>
    </citation>
    <scope>NUCLEOTIDE SEQUENCE [LARGE SCALE GENOMIC DNA]</scope>
    <source>
        <strain evidence="1">JA-Hopewell-2020-01-JO</strain>
        <tissue evidence="1">Whole body</tissue>
    </source>
</reference>
<organism evidence="1 2">
    <name type="scientific">Hypothenemus hampei</name>
    <name type="common">Coffee berry borer</name>
    <dbReference type="NCBI Taxonomy" id="57062"/>
    <lineage>
        <taxon>Eukaryota</taxon>
        <taxon>Metazoa</taxon>
        <taxon>Ecdysozoa</taxon>
        <taxon>Arthropoda</taxon>
        <taxon>Hexapoda</taxon>
        <taxon>Insecta</taxon>
        <taxon>Pterygota</taxon>
        <taxon>Neoptera</taxon>
        <taxon>Endopterygota</taxon>
        <taxon>Coleoptera</taxon>
        <taxon>Polyphaga</taxon>
        <taxon>Cucujiformia</taxon>
        <taxon>Curculionidae</taxon>
        <taxon>Scolytinae</taxon>
        <taxon>Hypothenemus</taxon>
    </lineage>
</organism>
<dbReference type="AlphaFoldDB" id="A0ABD1EWQ4"/>
<dbReference type="EMBL" id="JBDJPC010000004">
    <property type="protein sequence ID" value="KAL1505449.1"/>
    <property type="molecule type" value="Genomic_DNA"/>
</dbReference>
<evidence type="ECO:0000313" key="1">
    <source>
        <dbReference type="EMBL" id="KAL1505449.1"/>
    </source>
</evidence>
<comment type="caution">
    <text evidence="1">The sequence shown here is derived from an EMBL/GenBank/DDBJ whole genome shotgun (WGS) entry which is preliminary data.</text>
</comment>